<comment type="caution">
    <text evidence="4">The sequence shown here is derived from an EMBL/GenBank/DDBJ whole genome shotgun (WGS) entry which is preliminary data.</text>
</comment>
<gene>
    <name evidence="4" type="ORF">LKD75_09290</name>
</gene>
<dbReference type="Pfam" id="PF02518">
    <property type="entry name" value="HATPase_c"/>
    <property type="match status" value="1"/>
</dbReference>
<evidence type="ECO:0000313" key="5">
    <source>
        <dbReference type="Proteomes" id="UP001197795"/>
    </source>
</evidence>
<feature type="domain" description="Histidine kinase/HSP90-like ATPase" evidence="2">
    <location>
        <begin position="225"/>
        <end position="336"/>
    </location>
</feature>
<keyword evidence="5" id="KW-1185">Reference proteome</keyword>
<keyword evidence="4" id="KW-0418">Kinase</keyword>
<evidence type="ECO:0000256" key="1">
    <source>
        <dbReference type="SAM" id="Phobius"/>
    </source>
</evidence>
<dbReference type="InterPro" id="IPR010559">
    <property type="entry name" value="Sig_transdc_His_kin_internal"/>
</dbReference>
<dbReference type="SUPFAM" id="SSF55874">
    <property type="entry name" value="ATPase domain of HSP90 chaperone/DNA topoisomerase II/histidine kinase"/>
    <property type="match status" value="1"/>
</dbReference>
<dbReference type="InterPro" id="IPR050640">
    <property type="entry name" value="Bact_2-comp_sensor_kinase"/>
</dbReference>
<dbReference type="EMBL" id="JAJEPV010000019">
    <property type="protein sequence ID" value="MCC2119776.1"/>
    <property type="molecule type" value="Genomic_DNA"/>
</dbReference>
<dbReference type="GO" id="GO:0000155">
    <property type="term" value="F:phosphorelay sensor kinase activity"/>
    <property type="evidence" value="ECO:0007669"/>
    <property type="project" value="InterPro"/>
</dbReference>
<dbReference type="AlphaFoldDB" id="A0AAE3D8N7"/>
<reference evidence="4 5" key="1">
    <citation type="submission" date="2021-10" db="EMBL/GenBank/DDBJ databases">
        <title>Anaerobic single-cell dispensing facilitates the cultivation of human gut bacteria.</title>
        <authorList>
            <person name="Afrizal A."/>
        </authorList>
    </citation>
    <scope>NUCLEOTIDE SEQUENCE [LARGE SCALE GENOMIC DNA]</scope>
    <source>
        <strain evidence="4 5">CLA-AA-H273</strain>
    </source>
</reference>
<dbReference type="PANTHER" id="PTHR34220">
    <property type="entry name" value="SENSOR HISTIDINE KINASE YPDA"/>
    <property type="match status" value="1"/>
</dbReference>
<dbReference type="PANTHER" id="PTHR34220:SF7">
    <property type="entry name" value="SENSOR HISTIDINE KINASE YPDA"/>
    <property type="match status" value="1"/>
</dbReference>
<evidence type="ECO:0000259" key="3">
    <source>
        <dbReference type="Pfam" id="PF06580"/>
    </source>
</evidence>
<dbReference type="Proteomes" id="UP001197795">
    <property type="component" value="Unassembled WGS sequence"/>
</dbReference>
<dbReference type="RefSeq" id="WP_227063777.1">
    <property type="nucleotide sequence ID" value="NZ_JAJEPV010000019.1"/>
</dbReference>
<dbReference type="InterPro" id="IPR036890">
    <property type="entry name" value="HATPase_C_sf"/>
</dbReference>
<feature type="domain" description="Signal transduction histidine kinase internal region" evidence="3">
    <location>
        <begin position="123"/>
        <end position="202"/>
    </location>
</feature>
<keyword evidence="4" id="KW-0808">Transferase</keyword>
<accession>A0AAE3D8N7</accession>
<dbReference type="InterPro" id="IPR003594">
    <property type="entry name" value="HATPase_dom"/>
</dbReference>
<feature type="transmembrane region" description="Helical" evidence="1">
    <location>
        <begin position="45"/>
        <end position="66"/>
    </location>
</feature>
<evidence type="ECO:0000259" key="2">
    <source>
        <dbReference type="Pfam" id="PF02518"/>
    </source>
</evidence>
<dbReference type="GO" id="GO:0016020">
    <property type="term" value="C:membrane"/>
    <property type="evidence" value="ECO:0007669"/>
    <property type="project" value="InterPro"/>
</dbReference>
<proteinExistence type="predicted"/>
<dbReference type="Pfam" id="PF06580">
    <property type="entry name" value="His_kinase"/>
    <property type="match status" value="1"/>
</dbReference>
<sequence>MKQGKMHYLNFRTLCAWSFMVLFLAALLGYLIYEKIRGNGAGWFPVIFGGCLLVLGICYAVVEIWLPYRRIEKRIELFLDGYTTSNLVGEDGIHISPELESLVSKMQYLMQSQEMLNLNKRQAQYLALQNQINPHFLYNTLESIRSEALIAGLVSVADMTEALATFFRYTISKVENLVSVEEELQNCMTYFKIQQYRFGDRLQLSVECDPEEKAAIYSCRIPKLTLQPILENSIIHGTECKLGTGHIRILLEMTESCLLLCISDDGNGMEERKVADINERLQKSGGILATGESETKGGIALVNVNNRIHLLFGEEYGIHVYSMPEIGTDVKIRIPVIYSDRNLIHMEERQENYC</sequence>
<dbReference type="Gene3D" id="3.30.565.10">
    <property type="entry name" value="Histidine kinase-like ATPase, C-terminal domain"/>
    <property type="match status" value="1"/>
</dbReference>
<feature type="transmembrane region" description="Helical" evidence="1">
    <location>
        <begin position="12"/>
        <end position="33"/>
    </location>
</feature>
<keyword evidence="1" id="KW-0812">Transmembrane</keyword>
<keyword evidence="1" id="KW-0472">Membrane</keyword>
<protein>
    <submittedName>
        <fullName evidence="4">Histidine kinase</fullName>
    </submittedName>
</protein>
<organism evidence="4 5">
    <name type="scientific">Waltera acetigignens</name>
    <dbReference type="NCBI Taxonomy" id="2981769"/>
    <lineage>
        <taxon>Bacteria</taxon>
        <taxon>Bacillati</taxon>
        <taxon>Bacillota</taxon>
        <taxon>Clostridia</taxon>
        <taxon>Lachnospirales</taxon>
        <taxon>Lachnospiraceae</taxon>
        <taxon>Waltera</taxon>
    </lineage>
</organism>
<keyword evidence="1" id="KW-1133">Transmembrane helix</keyword>
<evidence type="ECO:0000313" key="4">
    <source>
        <dbReference type="EMBL" id="MCC2119776.1"/>
    </source>
</evidence>
<name>A0AAE3D8N7_9FIRM</name>